<dbReference type="EMBL" id="JADGJW010000779">
    <property type="protein sequence ID" value="KAJ3212432.1"/>
    <property type="molecule type" value="Genomic_DNA"/>
</dbReference>
<proteinExistence type="predicted"/>
<comment type="caution">
    <text evidence="1">The sequence shown here is derived from an EMBL/GenBank/DDBJ whole genome shotgun (WGS) entry which is preliminary data.</text>
</comment>
<evidence type="ECO:0000313" key="1">
    <source>
        <dbReference type="EMBL" id="KAJ3212432.1"/>
    </source>
</evidence>
<accession>A0AAD5XXC2</accession>
<sequence>MKCDQKYCRSCCSGNVIKCKSFGCESVCCTIKCVDAFADCSNCGCGLLCSMPERSCLIKHYCVKLIDELDIMETDEESSASESDEEI</sequence>
<organism evidence="1 2">
    <name type="scientific">Clydaea vesicula</name>
    <dbReference type="NCBI Taxonomy" id="447962"/>
    <lineage>
        <taxon>Eukaryota</taxon>
        <taxon>Fungi</taxon>
        <taxon>Fungi incertae sedis</taxon>
        <taxon>Chytridiomycota</taxon>
        <taxon>Chytridiomycota incertae sedis</taxon>
        <taxon>Chytridiomycetes</taxon>
        <taxon>Lobulomycetales</taxon>
        <taxon>Lobulomycetaceae</taxon>
        <taxon>Clydaea</taxon>
    </lineage>
</organism>
<gene>
    <name evidence="1" type="ORF">HK099_007726</name>
</gene>
<reference evidence="1" key="1">
    <citation type="submission" date="2020-05" db="EMBL/GenBank/DDBJ databases">
        <title>Phylogenomic resolution of chytrid fungi.</title>
        <authorList>
            <person name="Stajich J.E."/>
            <person name="Amses K."/>
            <person name="Simmons R."/>
            <person name="Seto K."/>
            <person name="Myers J."/>
            <person name="Bonds A."/>
            <person name="Quandt C.A."/>
            <person name="Barry K."/>
            <person name="Liu P."/>
            <person name="Grigoriev I."/>
            <person name="Longcore J.E."/>
            <person name="James T.Y."/>
        </authorList>
    </citation>
    <scope>NUCLEOTIDE SEQUENCE</scope>
    <source>
        <strain evidence="1">JEL0476</strain>
    </source>
</reference>
<protein>
    <submittedName>
        <fullName evidence="1">Uncharacterized protein</fullName>
    </submittedName>
</protein>
<evidence type="ECO:0000313" key="2">
    <source>
        <dbReference type="Proteomes" id="UP001211065"/>
    </source>
</evidence>
<dbReference type="AlphaFoldDB" id="A0AAD5XXC2"/>
<dbReference type="Proteomes" id="UP001211065">
    <property type="component" value="Unassembled WGS sequence"/>
</dbReference>
<keyword evidence="2" id="KW-1185">Reference proteome</keyword>
<name>A0AAD5XXC2_9FUNG</name>